<dbReference type="GO" id="GO:0042448">
    <property type="term" value="P:progesterone metabolic process"/>
    <property type="evidence" value="ECO:0007669"/>
    <property type="project" value="TreeGrafter"/>
</dbReference>
<dbReference type="InterPro" id="IPR036396">
    <property type="entry name" value="Cyt_P450_sf"/>
</dbReference>
<keyword evidence="11 14" id="KW-0503">Monooxygenase</keyword>
<dbReference type="PANTHER" id="PTHR24289">
    <property type="entry name" value="STEROID 17-ALPHA-HYDROXYLASE/17,20 LYASE"/>
    <property type="match status" value="1"/>
</dbReference>
<dbReference type="Pfam" id="PF00067">
    <property type="entry name" value="p450"/>
    <property type="match status" value="1"/>
</dbReference>
<evidence type="ECO:0000256" key="6">
    <source>
        <dbReference type="ARBA" id="ARBA00022723"/>
    </source>
</evidence>
<proteinExistence type="inferred from homology"/>
<keyword evidence="7" id="KW-0256">Endoplasmic reticulum</keyword>
<dbReference type="GO" id="GO:0005506">
    <property type="term" value="F:iron ion binding"/>
    <property type="evidence" value="ECO:0007669"/>
    <property type="project" value="InterPro"/>
</dbReference>
<keyword evidence="6 13" id="KW-0479">Metal-binding</keyword>
<name>A0A210Q1Z6_MIZYE</name>
<dbReference type="PANTHER" id="PTHR24289:SF1">
    <property type="entry name" value="STEROID 17-ALPHA-HYDROXYLASE_17,20 LYASE"/>
    <property type="match status" value="1"/>
</dbReference>
<dbReference type="GO" id="GO:0005789">
    <property type="term" value="C:endoplasmic reticulum membrane"/>
    <property type="evidence" value="ECO:0007669"/>
    <property type="project" value="UniProtKB-SubCell"/>
</dbReference>
<comment type="similarity">
    <text evidence="4 14">Belongs to the cytochrome P450 family.</text>
</comment>
<keyword evidence="17" id="KW-1185">Reference proteome</keyword>
<dbReference type="PRINTS" id="PR00385">
    <property type="entry name" value="P450"/>
</dbReference>
<feature type="transmembrane region" description="Helical" evidence="15">
    <location>
        <begin position="12"/>
        <end position="30"/>
    </location>
</feature>
<keyword evidence="15" id="KW-1133">Transmembrane helix</keyword>
<dbReference type="PRINTS" id="PR00463">
    <property type="entry name" value="EP450I"/>
</dbReference>
<comment type="caution">
    <text evidence="16">The sequence shown here is derived from an EMBL/GenBank/DDBJ whole genome shotgun (WGS) entry which is preliminary data.</text>
</comment>
<accession>A0A210Q1Z6</accession>
<gene>
    <name evidence="16" type="ORF">KP79_PYT07216</name>
</gene>
<dbReference type="EMBL" id="NEDP02005224">
    <property type="protein sequence ID" value="OWF42751.1"/>
    <property type="molecule type" value="Genomic_DNA"/>
</dbReference>
<evidence type="ECO:0000256" key="3">
    <source>
        <dbReference type="ARBA" id="ARBA00004406"/>
    </source>
</evidence>
<evidence type="ECO:0000256" key="14">
    <source>
        <dbReference type="RuleBase" id="RU000461"/>
    </source>
</evidence>
<reference evidence="16 17" key="1">
    <citation type="journal article" date="2017" name="Nat. Ecol. Evol.">
        <title>Scallop genome provides insights into evolution of bilaterian karyotype and development.</title>
        <authorList>
            <person name="Wang S."/>
            <person name="Zhang J."/>
            <person name="Jiao W."/>
            <person name="Li J."/>
            <person name="Xun X."/>
            <person name="Sun Y."/>
            <person name="Guo X."/>
            <person name="Huan P."/>
            <person name="Dong B."/>
            <person name="Zhang L."/>
            <person name="Hu X."/>
            <person name="Sun X."/>
            <person name="Wang J."/>
            <person name="Zhao C."/>
            <person name="Wang Y."/>
            <person name="Wang D."/>
            <person name="Huang X."/>
            <person name="Wang R."/>
            <person name="Lv J."/>
            <person name="Li Y."/>
            <person name="Zhang Z."/>
            <person name="Liu B."/>
            <person name="Lu W."/>
            <person name="Hui Y."/>
            <person name="Liang J."/>
            <person name="Zhou Z."/>
            <person name="Hou R."/>
            <person name="Li X."/>
            <person name="Liu Y."/>
            <person name="Li H."/>
            <person name="Ning X."/>
            <person name="Lin Y."/>
            <person name="Zhao L."/>
            <person name="Xing Q."/>
            <person name="Dou J."/>
            <person name="Li Y."/>
            <person name="Mao J."/>
            <person name="Guo H."/>
            <person name="Dou H."/>
            <person name="Li T."/>
            <person name="Mu C."/>
            <person name="Jiang W."/>
            <person name="Fu Q."/>
            <person name="Fu X."/>
            <person name="Miao Y."/>
            <person name="Liu J."/>
            <person name="Yu Q."/>
            <person name="Li R."/>
            <person name="Liao H."/>
            <person name="Li X."/>
            <person name="Kong Y."/>
            <person name="Jiang Z."/>
            <person name="Chourrout D."/>
            <person name="Li R."/>
            <person name="Bao Z."/>
        </authorList>
    </citation>
    <scope>NUCLEOTIDE SEQUENCE [LARGE SCALE GENOMIC DNA]</scope>
    <source>
        <strain evidence="16 17">PY_sf001</strain>
    </source>
</reference>
<dbReference type="PROSITE" id="PS00086">
    <property type="entry name" value="CYTOCHROME_P450"/>
    <property type="match status" value="1"/>
</dbReference>
<dbReference type="SUPFAM" id="SSF48264">
    <property type="entry name" value="Cytochrome P450"/>
    <property type="match status" value="1"/>
</dbReference>
<dbReference type="STRING" id="6573.A0A210Q1Z6"/>
<evidence type="ECO:0000256" key="4">
    <source>
        <dbReference type="ARBA" id="ARBA00010617"/>
    </source>
</evidence>
<feature type="binding site" description="axial binding residue" evidence="13">
    <location>
        <position position="449"/>
    </location>
    <ligand>
        <name>heme</name>
        <dbReference type="ChEBI" id="CHEBI:30413"/>
    </ligand>
    <ligandPart>
        <name>Fe</name>
        <dbReference type="ChEBI" id="CHEBI:18248"/>
    </ligandPart>
</feature>
<evidence type="ECO:0000256" key="12">
    <source>
        <dbReference type="ARBA" id="ARBA00023136"/>
    </source>
</evidence>
<protein>
    <submittedName>
        <fullName evidence="16">Steroid 17-alpha-hydroxylase/17,20 lyase</fullName>
    </submittedName>
</protein>
<evidence type="ECO:0000256" key="15">
    <source>
        <dbReference type="SAM" id="Phobius"/>
    </source>
</evidence>
<dbReference type="GO" id="GO:0004508">
    <property type="term" value="F:steroid 17-alpha-monooxygenase activity"/>
    <property type="evidence" value="ECO:0007669"/>
    <property type="project" value="TreeGrafter"/>
</dbReference>
<keyword evidence="15" id="KW-0812">Transmembrane</keyword>
<evidence type="ECO:0000256" key="5">
    <source>
        <dbReference type="ARBA" id="ARBA00022617"/>
    </source>
</evidence>
<dbReference type="InterPro" id="IPR002401">
    <property type="entry name" value="Cyt_P450_E_grp-I"/>
</dbReference>
<dbReference type="GO" id="GO:0016829">
    <property type="term" value="F:lyase activity"/>
    <property type="evidence" value="ECO:0007669"/>
    <property type="project" value="UniProtKB-KW"/>
</dbReference>
<evidence type="ECO:0000256" key="2">
    <source>
        <dbReference type="ARBA" id="ARBA00004174"/>
    </source>
</evidence>
<evidence type="ECO:0000256" key="10">
    <source>
        <dbReference type="ARBA" id="ARBA00023004"/>
    </source>
</evidence>
<evidence type="ECO:0000256" key="7">
    <source>
        <dbReference type="ARBA" id="ARBA00022824"/>
    </source>
</evidence>
<comment type="cofactor">
    <cofactor evidence="1 13">
        <name>heme</name>
        <dbReference type="ChEBI" id="CHEBI:30413"/>
    </cofactor>
</comment>
<dbReference type="GO" id="GO:0020037">
    <property type="term" value="F:heme binding"/>
    <property type="evidence" value="ECO:0007669"/>
    <property type="project" value="InterPro"/>
</dbReference>
<dbReference type="GO" id="GO:0042446">
    <property type="term" value="P:hormone biosynthetic process"/>
    <property type="evidence" value="ECO:0007669"/>
    <property type="project" value="TreeGrafter"/>
</dbReference>
<dbReference type="FunFam" id="1.10.630.10:FF:000238">
    <property type="entry name" value="Cytochrome P450 2A6"/>
    <property type="match status" value="1"/>
</dbReference>
<evidence type="ECO:0000256" key="13">
    <source>
        <dbReference type="PIRSR" id="PIRSR602401-1"/>
    </source>
</evidence>
<dbReference type="Proteomes" id="UP000242188">
    <property type="component" value="Unassembled WGS sequence"/>
</dbReference>
<dbReference type="InterPro" id="IPR017972">
    <property type="entry name" value="Cyt_P450_CS"/>
</dbReference>
<keyword evidence="10 13" id="KW-0408">Iron</keyword>
<evidence type="ECO:0000256" key="1">
    <source>
        <dbReference type="ARBA" id="ARBA00001971"/>
    </source>
</evidence>
<keyword evidence="16" id="KW-0456">Lyase</keyword>
<dbReference type="InterPro" id="IPR001128">
    <property type="entry name" value="Cyt_P450"/>
</dbReference>
<dbReference type="OrthoDB" id="2789670at2759"/>
<evidence type="ECO:0000256" key="8">
    <source>
        <dbReference type="ARBA" id="ARBA00022848"/>
    </source>
</evidence>
<dbReference type="Gene3D" id="1.10.630.10">
    <property type="entry name" value="Cytochrome P450"/>
    <property type="match status" value="1"/>
</dbReference>
<organism evidence="16 17">
    <name type="scientific">Mizuhopecten yessoensis</name>
    <name type="common">Japanese scallop</name>
    <name type="synonym">Patinopecten yessoensis</name>
    <dbReference type="NCBI Taxonomy" id="6573"/>
    <lineage>
        <taxon>Eukaryota</taxon>
        <taxon>Metazoa</taxon>
        <taxon>Spiralia</taxon>
        <taxon>Lophotrochozoa</taxon>
        <taxon>Mollusca</taxon>
        <taxon>Bivalvia</taxon>
        <taxon>Autobranchia</taxon>
        <taxon>Pteriomorphia</taxon>
        <taxon>Pectinida</taxon>
        <taxon>Pectinoidea</taxon>
        <taxon>Pectinidae</taxon>
        <taxon>Mizuhopecten</taxon>
    </lineage>
</organism>
<keyword evidence="5 13" id="KW-0349">Heme</keyword>
<dbReference type="AlphaFoldDB" id="A0A210Q1Z6"/>
<evidence type="ECO:0000256" key="9">
    <source>
        <dbReference type="ARBA" id="ARBA00023002"/>
    </source>
</evidence>
<keyword evidence="8" id="KW-0492">Microsome</keyword>
<evidence type="ECO:0000313" key="16">
    <source>
        <dbReference type="EMBL" id="OWF42751.1"/>
    </source>
</evidence>
<comment type="subcellular location">
    <subcellularLocation>
        <location evidence="3">Endoplasmic reticulum membrane</location>
        <topology evidence="3">Peripheral membrane protein</topology>
    </subcellularLocation>
    <subcellularLocation>
        <location evidence="2">Microsome membrane</location>
        <topology evidence="2">Peripheral membrane protein</topology>
    </subcellularLocation>
</comment>
<evidence type="ECO:0000313" key="17">
    <source>
        <dbReference type="Proteomes" id="UP000242188"/>
    </source>
</evidence>
<sequence>MAFFERLLNQVDLSTVLVATAVFLTTFWLLQQYRKPRLPPGPMAWPLIGNMPQVFGKALHLALTNLGDKYGPLVWLNMGGENVLVVNTIDSAISSFVRQGRVFAGRPKQRKTVEVLLGQGKDIVMSDAGPGLKFYRKLVHSFLSSQTKGGKVHLEDMIMLETESLSDKLALVCKTGTSFDPKLDISRVVANVLCMCILDRRFEDVDDAFLDQLHIIQDIVDNIESFNIVDVFPFLERFPIPSWRRFLGSLKRRDEWLTQVISEHKETLRDNNRDLLDILLKEQQQAKNDGDRERLALLSDVSIGHIVYELFGGGIESTTMTILWFIIYMIRNPQWQKRIYDEIHSVTGSHILPKPFDRSRYPVLEASIKETLRMAAVLPVGFPHRTMEDTQLSGFHVPKDTMVLMNIWAIHHDKQAWHDPYCFNPGRFLEECPGERYSYLPFGIGNRVCLGSNISKMEIFMYCACLLSKYELTCPAGDPLPDITGIPGLTLRPKPFKIKLIER</sequence>
<keyword evidence="12 15" id="KW-0472">Membrane</keyword>
<keyword evidence="9 14" id="KW-0560">Oxidoreductase</keyword>
<evidence type="ECO:0000256" key="11">
    <source>
        <dbReference type="ARBA" id="ARBA00023033"/>
    </source>
</evidence>